<evidence type="ECO:0000259" key="10">
    <source>
        <dbReference type="PROSITE" id="PS50110"/>
    </source>
</evidence>
<evidence type="ECO:0000313" key="13">
    <source>
        <dbReference type="Proteomes" id="UP000433101"/>
    </source>
</evidence>
<keyword evidence="8" id="KW-0812">Transmembrane</keyword>
<feature type="modified residue" description="4-aspartylphosphate" evidence="5">
    <location>
        <position position="688"/>
    </location>
</feature>
<keyword evidence="8" id="KW-1133">Transmembrane helix</keyword>
<evidence type="ECO:0000256" key="3">
    <source>
        <dbReference type="ARBA" id="ARBA00022553"/>
    </source>
</evidence>
<evidence type="ECO:0000256" key="1">
    <source>
        <dbReference type="ARBA" id="ARBA00000085"/>
    </source>
</evidence>
<dbReference type="Pfam" id="PF00072">
    <property type="entry name" value="Response_reg"/>
    <property type="match status" value="1"/>
</dbReference>
<dbReference type="SMART" id="SM00387">
    <property type="entry name" value="HATPase_c"/>
    <property type="match status" value="1"/>
</dbReference>
<reference evidence="12 13" key="1">
    <citation type="submission" date="2019-12" db="EMBL/GenBank/DDBJ databases">
        <authorList>
            <person name="Li M."/>
        </authorList>
    </citation>
    <scope>NUCLEOTIDE SEQUENCE [LARGE SCALE GENOMIC DNA]</scope>
    <source>
        <strain evidence="12 13">GBMRC 2046</strain>
    </source>
</reference>
<dbReference type="Gene3D" id="3.30.450.20">
    <property type="entry name" value="PAS domain"/>
    <property type="match status" value="1"/>
</dbReference>
<evidence type="ECO:0000313" key="12">
    <source>
        <dbReference type="EMBL" id="MXN64744.1"/>
    </source>
</evidence>
<dbReference type="GO" id="GO:0000155">
    <property type="term" value="F:phosphorelay sensor kinase activity"/>
    <property type="evidence" value="ECO:0007669"/>
    <property type="project" value="InterPro"/>
</dbReference>
<organism evidence="12 13">
    <name type="scientific">Stappia sediminis</name>
    <dbReference type="NCBI Taxonomy" id="2692190"/>
    <lineage>
        <taxon>Bacteria</taxon>
        <taxon>Pseudomonadati</taxon>
        <taxon>Pseudomonadota</taxon>
        <taxon>Alphaproteobacteria</taxon>
        <taxon>Hyphomicrobiales</taxon>
        <taxon>Stappiaceae</taxon>
        <taxon>Stappia</taxon>
    </lineage>
</organism>
<evidence type="ECO:0000256" key="6">
    <source>
        <dbReference type="SAM" id="Coils"/>
    </source>
</evidence>
<comment type="caution">
    <text evidence="12">The sequence shown here is derived from an EMBL/GenBank/DDBJ whole genome shotgun (WGS) entry which is preliminary data.</text>
</comment>
<protein>
    <recommendedName>
        <fullName evidence="2">histidine kinase</fullName>
        <ecNumber evidence="2">2.7.13.3</ecNumber>
    </recommendedName>
</protein>
<keyword evidence="6" id="KW-0175">Coiled coil</keyword>
<feature type="coiled-coil region" evidence="6">
    <location>
        <begin position="97"/>
        <end position="124"/>
    </location>
</feature>
<dbReference type="InterPro" id="IPR005467">
    <property type="entry name" value="His_kinase_dom"/>
</dbReference>
<dbReference type="Gene3D" id="1.10.287.130">
    <property type="match status" value="1"/>
</dbReference>
<dbReference type="InterPro" id="IPR001789">
    <property type="entry name" value="Sig_transdc_resp-reg_receiver"/>
</dbReference>
<dbReference type="CDD" id="cd17546">
    <property type="entry name" value="REC_hyHK_CKI1_RcsC-like"/>
    <property type="match status" value="1"/>
</dbReference>
<keyword evidence="8" id="KW-0472">Membrane</keyword>
<evidence type="ECO:0000259" key="11">
    <source>
        <dbReference type="PROSITE" id="PS50112"/>
    </source>
</evidence>
<dbReference type="SMART" id="SM00091">
    <property type="entry name" value="PAS"/>
    <property type="match status" value="1"/>
</dbReference>
<sequence>MREPPLEGTTRRRKGGDQVTDKQGPVSGKRARFGLAALHVRQTLAAFGMAVGIAFSFWLILGDSTGRLLAISMSFLSGTLAAWVLTGGDLARLSGRQRALDSEVHSLRREREALEDRLWELKESDERHRSVLDSLGDVIIRRGEGGDVTYANDAAARLFPREVAPVAGKALALDIGGEGDGQDGAFGDIRLETVEGPRWFSRLDLAVRDPMDERPLVQTILRDITSRRAMEEELVEARDMAEAASVAKSRFLATVSHEIRTPLNGILGMAGLLRDTRQTLEQKSYTEALVGSGESLLHLIDEVLEFSKVEAGRVELAEEAVSVSGLVEGVVELLAPKAQLKGLEIAARIGADVPREIVSDGKRLRQVLFNLAGNGLKFTETGGVAIEVDRVEAGPLERERGIGLQILVRDTGVGFTGEQAERLFREFEQIDHGLSRRYGGTGLGLAISRRLVTLMGGTIEAEASPGAGATFRVRLPVKVERDVLEDDAAFDLPRRKIAIVSKSRIGAPLIAARLCEVRAQACIVAPGAADFEEEIGDADLLLVDHAAFSDAGAWLAGARAAGLEMPAAVIVKPTERDRLPRLNDAGFDAYLVEPVRTASLFGVVTGLLDPDRRASFWTGANALIEEEHQQSAESSRPLRVLVAEDNDINRLLTEALLRKFGHEPVVATNGKAALEEVRDGSFDVLLVDLHMPEMDGVEFIARYREYESSRCWDPAPLIAVTADVMPDAHARARDAGADDVLTKPLDPDILKQALSRAS</sequence>
<dbReference type="Pfam" id="PF00512">
    <property type="entry name" value="HisKA"/>
    <property type="match status" value="1"/>
</dbReference>
<feature type="domain" description="PAS" evidence="11">
    <location>
        <begin position="124"/>
        <end position="175"/>
    </location>
</feature>
<dbReference type="Proteomes" id="UP000433101">
    <property type="component" value="Unassembled WGS sequence"/>
</dbReference>
<evidence type="ECO:0000256" key="8">
    <source>
        <dbReference type="SAM" id="Phobius"/>
    </source>
</evidence>
<dbReference type="EMBL" id="WUMV01000003">
    <property type="protein sequence ID" value="MXN64744.1"/>
    <property type="molecule type" value="Genomic_DNA"/>
</dbReference>
<dbReference type="SUPFAM" id="SSF47384">
    <property type="entry name" value="Homodimeric domain of signal transducing histidine kinase"/>
    <property type="match status" value="1"/>
</dbReference>
<name>A0A7X3LTC7_9HYPH</name>
<dbReference type="InterPro" id="IPR003661">
    <property type="entry name" value="HisK_dim/P_dom"/>
</dbReference>
<keyword evidence="4" id="KW-0902">Two-component regulatory system</keyword>
<dbReference type="PROSITE" id="PS50112">
    <property type="entry name" value="PAS"/>
    <property type="match status" value="1"/>
</dbReference>
<dbReference type="InterPro" id="IPR011006">
    <property type="entry name" value="CheY-like_superfamily"/>
</dbReference>
<feature type="region of interest" description="Disordered" evidence="7">
    <location>
        <begin position="1"/>
        <end position="26"/>
    </location>
</feature>
<dbReference type="Gene3D" id="3.30.565.10">
    <property type="entry name" value="Histidine kinase-like ATPase, C-terminal domain"/>
    <property type="match status" value="1"/>
</dbReference>
<dbReference type="InterPro" id="IPR035965">
    <property type="entry name" value="PAS-like_dom_sf"/>
</dbReference>
<feature type="domain" description="Histidine kinase" evidence="9">
    <location>
        <begin position="254"/>
        <end position="479"/>
    </location>
</feature>
<dbReference type="InterPro" id="IPR000014">
    <property type="entry name" value="PAS"/>
</dbReference>
<keyword evidence="3 5" id="KW-0597">Phosphoprotein</keyword>
<evidence type="ECO:0000256" key="4">
    <source>
        <dbReference type="ARBA" id="ARBA00023012"/>
    </source>
</evidence>
<dbReference type="InterPro" id="IPR004358">
    <property type="entry name" value="Sig_transdc_His_kin-like_C"/>
</dbReference>
<feature type="transmembrane region" description="Helical" evidence="8">
    <location>
        <begin position="68"/>
        <end position="86"/>
    </location>
</feature>
<dbReference type="CDD" id="cd16922">
    <property type="entry name" value="HATPase_EvgS-ArcB-TorS-like"/>
    <property type="match status" value="1"/>
</dbReference>
<dbReference type="PANTHER" id="PTHR45339:SF1">
    <property type="entry name" value="HYBRID SIGNAL TRANSDUCTION HISTIDINE KINASE J"/>
    <property type="match status" value="1"/>
</dbReference>
<dbReference type="FunFam" id="3.30.565.10:FF:000010">
    <property type="entry name" value="Sensor histidine kinase RcsC"/>
    <property type="match status" value="1"/>
</dbReference>
<evidence type="ECO:0000256" key="2">
    <source>
        <dbReference type="ARBA" id="ARBA00012438"/>
    </source>
</evidence>
<dbReference type="SUPFAM" id="SSF55785">
    <property type="entry name" value="PYP-like sensor domain (PAS domain)"/>
    <property type="match status" value="1"/>
</dbReference>
<dbReference type="InterPro" id="IPR036097">
    <property type="entry name" value="HisK_dim/P_sf"/>
</dbReference>
<feature type="domain" description="Response regulatory" evidence="10">
    <location>
        <begin position="639"/>
        <end position="758"/>
    </location>
</feature>
<accession>A0A7X3LTC7</accession>
<dbReference type="AlphaFoldDB" id="A0A7X3LTC7"/>
<dbReference type="InterPro" id="IPR003594">
    <property type="entry name" value="HATPase_dom"/>
</dbReference>
<dbReference type="PRINTS" id="PR00344">
    <property type="entry name" value="BCTRLSENSOR"/>
</dbReference>
<evidence type="ECO:0000259" key="9">
    <source>
        <dbReference type="PROSITE" id="PS50109"/>
    </source>
</evidence>
<evidence type="ECO:0000256" key="5">
    <source>
        <dbReference type="PROSITE-ProRule" id="PRU00169"/>
    </source>
</evidence>
<dbReference type="PANTHER" id="PTHR45339">
    <property type="entry name" value="HYBRID SIGNAL TRANSDUCTION HISTIDINE KINASE J"/>
    <property type="match status" value="1"/>
</dbReference>
<dbReference type="SMART" id="SM00448">
    <property type="entry name" value="REC"/>
    <property type="match status" value="1"/>
</dbReference>
<dbReference type="Pfam" id="PF02518">
    <property type="entry name" value="HATPase_c"/>
    <property type="match status" value="1"/>
</dbReference>
<dbReference type="EC" id="2.7.13.3" evidence="2"/>
<dbReference type="SUPFAM" id="SSF52172">
    <property type="entry name" value="CheY-like"/>
    <property type="match status" value="2"/>
</dbReference>
<keyword evidence="13" id="KW-1185">Reference proteome</keyword>
<proteinExistence type="predicted"/>
<evidence type="ECO:0000256" key="7">
    <source>
        <dbReference type="SAM" id="MobiDB-lite"/>
    </source>
</evidence>
<dbReference type="InterPro" id="IPR036890">
    <property type="entry name" value="HATPase_C_sf"/>
</dbReference>
<dbReference type="PROSITE" id="PS50110">
    <property type="entry name" value="RESPONSE_REGULATORY"/>
    <property type="match status" value="1"/>
</dbReference>
<dbReference type="SMART" id="SM00388">
    <property type="entry name" value="HisKA"/>
    <property type="match status" value="1"/>
</dbReference>
<dbReference type="CDD" id="cd00082">
    <property type="entry name" value="HisKA"/>
    <property type="match status" value="1"/>
</dbReference>
<dbReference type="Gene3D" id="3.40.50.2300">
    <property type="match status" value="1"/>
</dbReference>
<dbReference type="SUPFAM" id="SSF55874">
    <property type="entry name" value="ATPase domain of HSP90 chaperone/DNA topoisomerase II/histidine kinase"/>
    <property type="match status" value="1"/>
</dbReference>
<feature type="transmembrane region" description="Helical" evidence="8">
    <location>
        <begin position="43"/>
        <end position="61"/>
    </location>
</feature>
<gene>
    <name evidence="12" type="ORF">GR183_07485</name>
</gene>
<dbReference type="PROSITE" id="PS50109">
    <property type="entry name" value="HIS_KIN"/>
    <property type="match status" value="1"/>
</dbReference>
<comment type="catalytic activity">
    <reaction evidence="1">
        <text>ATP + protein L-histidine = ADP + protein N-phospho-L-histidine.</text>
        <dbReference type="EC" id="2.7.13.3"/>
    </reaction>
</comment>